<sequence length="229" mass="25022">MVETIGGEDLSIDYATRKSASGVDALDSISLRFKMPTVMIRRRDMGASSTLKRDVDTILQALEDIEATCSEEPPVNTTGSRGTFLFHHEGNCTMNCRTKKPCPFCRSTTSASVGKPIKSVGRASTKRKKGWSFKFPWFTKRPQRIRPTTVLSQIKKKPHAPKHKEILKVPLGETEKTTPTVVARLRGTNGSPLAATEGSTSVPSATPGAAAKITTKSPSEDMSWQFELP</sequence>
<feature type="region of interest" description="Disordered" evidence="1">
    <location>
        <begin position="187"/>
        <end position="229"/>
    </location>
</feature>
<evidence type="ECO:0000313" key="2">
    <source>
        <dbReference type="EMBL" id="KAL1130783.1"/>
    </source>
</evidence>
<gene>
    <name evidence="2" type="ORF">AAG570_012024</name>
</gene>
<comment type="caution">
    <text evidence="2">The sequence shown here is derived from an EMBL/GenBank/DDBJ whole genome shotgun (WGS) entry which is preliminary data.</text>
</comment>
<dbReference type="EMBL" id="JBFDAA010000007">
    <property type="protein sequence ID" value="KAL1130783.1"/>
    <property type="molecule type" value="Genomic_DNA"/>
</dbReference>
<evidence type="ECO:0000256" key="1">
    <source>
        <dbReference type="SAM" id="MobiDB-lite"/>
    </source>
</evidence>
<keyword evidence="3" id="KW-1185">Reference proteome</keyword>
<protein>
    <submittedName>
        <fullName evidence="2">Uncharacterized protein</fullName>
    </submittedName>
</protein>
<accession>A0ABD0YZX2</accession>
<name>A0ABD0YZX2_9HEMI</name>
<dbReference type="AlphaFoldDB" id="A0ABD0YZX2"/>
<reference evidence="2 3" key="1">
    <citation type="submission" date="2024-07" db="EMBL/GenBank/DDBJ databases">
        <title>Chromosome-level genome assembly of the water stick insect Ranatra chinensis (Heteroptera: Nepidae).</title>
        <authorList>
            <person name="Liu X."/>
        </authorList>
    </citation>
    <scope>NUCLEOTIDE SEQUENCE [LARGE SCALE GENOMIC DNA]</scope>
    <source>
        <strain evidence="2">Cailab_2021Rc</strain>
        <tissue evidence="2">Muscle</tissue>
    </source>
</reference>
<organism evidence="2 3">
    <name type="scientific">Ranatra chinensis</name>
    <dbReference type="NCBI Taxonomy" id="642074"/>
    <lineage>
        <taxon>Eukaryota</taxon>
        <taxon>Metazoa</taxon>
        <taxon>Ecdysozoa</taxon>
        <taxon>Arthropoda</taxon>
        <taxon>Hexapoda</taxon>
        <taxon>Insecta</taxon>
        <taxon>Pterygota</taxon>
        <taxon>Neoptera</taxon>
        <taxon>Paraneoptera</taxon>
        <taxon>Hemiptera</taxon>
        <taxon>Heteroptera</taxon>
        <taxon>Panheteroptera</taxon>
        <taxon>Nepomorpha</taxon>
        <taxon>Nepidae</taxon>
        <taxon>Ranatrinae</taxon>
        <taxon>Ranatra</taxon>
    </lineage>
</organism>
<proteinExistence type="predicted"/>
<dbReference type="Proteomes" id="UP001558652">
    <property type="component" value="Unassembled WGS sequence"/>
</dbReference>
<evidence type="ECO:0000313" key="3">
    <source>
        <dbReference type="Proteomes" id="UP001558652"/>
    </source>
</evidence>